<dbReference type="Pfam" id="PF05936">
    <property type="entry name" value="T6SS_VasE"/>
    <property type="match status" value="1"/>
</dbReference>
<evidence type="ECO:0000313" key="2">
    <source>
        <dbReference type="Proteomes" id="UP000247746"/>
    </source>
</evidence>
<dbReference type="RefSeq" id="WP_181416234.1">
    <property type="nucleotide sequence ID" value="NZ_QJSU01000002.1"/>
</dbReference>
<reference evidence="1 2" key="1">
    <citation type="submission" date="2018-06" db="EMBL/GenBank/DDBJ databases">
        <title>Genomic Encyclopedia of Type Strains, Phase III (KMG-III): the genomes of soil and plant-associated and newly described type strains.</title>
        <authorList>
            <person name="Whitman W."/>
        </authorList>
    </citation>
    <scope>NUCLEOTIDE SEQUENCE [LARGE SCALE GENOMIC DNA]</scope>
    <source>
        <strain evidence="1 2">CECT 5889</strain>
    </source>
</reference>
<keyword evidence="2" id="KW-1185">Reference proteome</keyword>
<dbReference type="InterPro" id="IPR010263">
    <property type="entry name" value="T6SS_TssK"/>
</dbReference>
<comment type="caution">
    <text evidence="1">The sequence shown here is derived from an EMBL/GenBank/DDBJ whole genome shotgun (WGS) entry which is preliminary data.</text>
</comment>
<protein>
    <submittedName>
        <fullName evidence="1">Type VI secretion system protein ImpJ</fullName>
    </submittedName>
</protein>
<dbReference type="Proteomes" id="UP000247746">
    <property type="component" value="Unassembled WGS sequence"/>
</dbReference>
<evidence type="ECO:0000313" key="1">
    <source>
        <dbReference type="EMBL" id="PYE40266.1"/>
    </source>
</evidence>
<gene>
    <name evidence="1" type="ORF">DFP82_102228</name>
</gene>
<dbReference type="AlphaFoldDB" id="A0A2V4UUR7"/>
<organism evidence="1 2">
    <name type="scientific">Psychrobacter fozii</name>
    <dbReference type="NCBI Taxonomy" id="198480"/>
    <lineage>
        <taxon>Bacteria</taxon>
        <taxon>Pseudomonadati</taxon>
        <taxon>Pseudomonadota</taxon>
        <taxon>Gammaproteobacteria</taxon>
        <taxon>Moraxellales</taxon>
        <taxon>Moraxellaceae</taxon>
        <taxon>Psychrobacter</taxon>
    </lineage>
</organism>
<dbReference type="NCBIfam" id="TIGR03353">
    <property type="entry name" value="VI_chp_4"/>
    <property type="match status" value="1"/>
</dbReference>
<dbReference type="EMBL" id="QJSU01000002">
    <property type="protein sequence ID" value="PYE40266.1"/>
    <property type="molecule type" value="Genomic_DNA"/>
</dbReference>
<sequence>MSKHKVLWGEGLFLRPQHFQIQDTYHDSQRALSMMLMHPYAYGVSDVQIDKQLLESNLLSFQSIYAVLPDGTIYQAPRTDALPKAITLDTQDNGDEVFVFLSLEIVHSGGSNIQTDHSDNPARYVRGAVEAQDLYSQAAEAVIDVVKLSPSLQLSHSVQAPSQDTVSLLVAKLVRTTQGVYQVDDDYIVPSVHITSNAALVSQVYRLMTMINTKSTSLYDHHRQSNNDLLEFRSSDIASFWLLHTLNTAYSQLSHLYNNAKLHPERLYEALLNVASQLATFSSLYKVGDLPAYHHDNANESFVSIILIIRELLNTVIASNFISIPLRQNKPSYYTGELGSDKITRGSQLYLSISSSLPMHELIDIVPRRFKIATPDSVEKRVLSALPGSPVSHVTQVPSAIPVRPGFSYFTIEPVGELYDEMLKSESICIYVPNGFDDLKIELMAIVQ</sequence>
<dbReference type="PANTHER" id="PTHR35566:SF1">
    <property type="entry name" value="TYPE VI SECRETION SYSTEM BASEPLATE COMPONENT TSSK1"/>
    <property type="match status" value="1"/>
</dbReference>
<proteinExistence type="predicted"/>
<accession>A0A2V4UUR7</accession>
<dbReference type="PANTHER" id="PTHR35566">
    <property type="entry name" value="BLR3599 PROTEIN"/>
    <property type="match status" value="1"/>
</dbReference>
<name>A0A2V4UUR7_9GAMM</name>